<accession>A0A9W4CGG5</accession>
<evidence type="ECO:0000259" key="1">
    <source>
        <dbReference type="Pfam" id="PF12770"/>
    </source>
</evidence>
<dbReference type="Pfam" id="PF20703">
    <property type="entry name" value="nSTAND1"/>
    <property type="match status" value="1"/>
</dbReference>
<dbReference type="Pfam" id="PF12770">
    <property type="entry name" value="CHAT"/>
    <property type="match status" value="1"/>
</dbReference>
<evidence type="ECO:0000313" key="4">
    <source>
        <dbReference type="Proteomes" id="UP001153719"/>
    </source>
</evidence>
<dbReference type="Proteomes" id="UP001153719">
    <property type="component" value="Chromosome"/>
</dbReference>
<organism evidence="3 4">
    <name type="scientific">Planktothrix pseudagardhii</name>
    <dbReference type="NCBI Taxonomy" id="132604"/>
    <lineage>
        <taxon>Bacteria</taxon>
        <taxon>Bacillati</taxon>
        <taxon>Cyanobacteriota</taxon>
        <taxon>Cyanophyceae</taxon>
        <taxon>Oscillatoriophycideae</taxon>
        <taxon>Oscillatoriales</taxon>
        <taxon>Microcoleaceae</taxon>
        <taxon>Planktothrix</taxon>
    </lineage>
</organism>
<keyword evidence="4" id="KW-1185">Reference proteome</keyword>
<dbReference type="SUPFAM" id="SSF52540">
    <property type="entry name" value="P-loop containing nucleoside triphosphate hydrolases"/>
    <property type="match status" value="1"/>
</dbReference>
<dbReference type="KEGG" id="ppsu:NO713_01078"/>
<dbReference type="RefSeq" id="WP_254173201.1">
    <property type="nucleotide sequence ID" value="NZ_LR882967.1"/>
</dbReference>
<dbReference type="InterPro" id="IPR049052">
    <property type="entry name" value="nSTAND1"/>
</dbReference>
<feature type="domain" description="CHAT" evidence="1">
    <location>
        <begin position="40"/>
        <end position="178"/>
    </location>
</feature>
<reference evidence="3" key="1">
    <citation type="submission" date="2020-09" db="EMBL/GenBank/DDBJ databases">
        <authorList>
            <person name="Blom J."/>
        </authorList>
    </citation>
    <scope>NUCLEOTIDE SEQUENCE</scope>
    <source>
        <strain evidence="3">No.713</strain>
    </source>
</reference>
<proteinExistence type="predicted"/>
<protein>
    <submittedName>
        <fullName evidence="3">WD repeat-containing protein all2124</fullName>
    </submittedName>
</protein>
<evidence type="ECO:0000259" key="2">
    <source>
        <dbReference type="Pfam" id="PF20703"/>
    </source>
</evidence>
<dbReference type="InterPro" id="IPR024983">
    <property type="entry name" value="CHAT_dom"/>
</dbReference>
<dbReference type="EMBL" id="LR882967">
    <property type="protein sequence ID" value="CAD5927626.1"/>
    <property type="molecule type" value="Genomic_DNA"/>
</dbReference>
<dbReference type="AlphaFoldDB" id="A0A9W4CGG5"/>
<name>A0A9W4CGG5_9CYAN</name>
<sequence>MAVKTPTYKDKVRILAILGNSQGIDTHKDRELLEQLPDAEITFLVEPGRKEISDQLWEQSWDILFFAGHSKTEAETGRIYINQTESLTINELKYGLKKAIQRGLQLAIFNSCDGLGLAWQLEELHIPQTIVMREPVPDLVAQEFLKYFLTAFAGKNQAVSYSYSLYQAVREARERLQGLENSFPCASLLPVICQNSTAVPPKWENLGRRPTDICPYRGLFAFGEEDAPFFFGRFDFTAKLVEAVTNQSLVAVVGPSGIGKSSVVFAGLIPQLRREGNWQVVRLRPGDRPFTALAFAIASVQEPNLHTTQQRQKVQDLAAYLRDRNGALRDALEGILWDIPNCDLLLVVDQFEELYTVCQDEEERLCFLDRLLEVVGAIANFKLVLTLRADFLGQALSYRPFADALQHQDLKLGPMKCLELEEAIARPAEKLDVAIEEGLTKRLLDAVEKQPGNLPLLEFALTQLWSKMSEATLTHAA</sequence>
<gene>
    <name evidence="3" type="ORF">NO713_01078</name>
</gene>
<feature type="domain" description="Novel STAND NTPase 1" evidence="2">
    <location>
        <begin position="215"/>
        <end position="476"/>
    </location>
</feature>
<evidence type="ECO:0000313" key="3">
    <source>
        <dbReference type="EMBL" id="CAD5927626.1"/>
    </source>
</evidence>
<dbReference type="InterPro" id="IPR027417">
    <property type="entry name" value="P-loop_NTPase"/>
</dbReference>